<reference evidence="2" key="1">
    <citation type="journal article" date="2009" name="PLoS Genet.">
        <title>Sequencing, mapping, and analysis of 27,455 maize full-length cDNAs.</title>
        <authorList>
            <person name="Soderlund C."/>
            <person name="Descour A."/>
            <person name="Kudrna D."/>
            <person name="Bomhoff M."/>
            <person name="Boyd L."/>
            <person name="Currie J."/>
            <person name="Angelova A."/>
            <person name="Collura K."/>
            <person name="Wissotski M."/>
            <person name="Ashley E."/>
            <person name="Morrow D."/>
            <person name="Fernandes J."/>
            <person name="Walbot V."/>
            <person name="Yu Y."/>
        </authorList>
    </citation>
    <scope>NUCLEOTIDE SEQUENCE</scope>
    <source>
        <strain evidence="2">B73</strain>
    </source>
</reference>
<organism evidence="2">
    <name type="scientific">Zea mays</name>
    <name type="common">Maize</name>
    <dbReference type="NCBI Taxonomy" id="4577"/>
    <lineage>
        <taxon>Eukaryota</taxon>
        <taxon>Viridiplantae</taxon>
        <taxon>Streptophyta</taxon>
        <taxon>Embryophyta</taxon>
        <taxon>Tracheophyta</taxon>
        <taxon>Spermatophyta</taxon>
        <taxon>Magnoliopsida</taxon>
        <taxon>Liliopsida</taxon>
        <taxon>Poales</taxon>
        <taxon>Poaceae</taxon>
        <taxon>PACMAD clade</taxon>
        <taxon>Panicoideae</taxon>
        <taxon>Andropogonodae</taxon>
        <taxon>Andropogoneae</taxon>
        <taxon>Tripsacinae</taxon>
        <taxon>Zea</taxon>
    </lineage>
</organism>
<reference evidence="2" key="2">
    <citation type="submission" date="2012-06" db="EMBL/GenBank/DDBJ databases">
        <authorList>
            <person name="Yu Y."/>
            <person name="Currie J."/>
            <person name="Lomeli R."/>
            <person name="Angelova A."/>
            <person name="Collura K."/>
            <person name="Wissotski M."/>
            <person name="Campos D."/>
            <person name="Kudrna D."/>
            <person name="Golser W."/>
            <person name="Ashely E."/>
            <person name="Descour A."/>
            <person name="Fernandes J."/>
            <person name="Soderlund C."/>
            <person name="Walbot V."/>
        </authorList>
    </citation>
    <scope>NUCLEOTIDE SEQUENCE</scope>
    <source>
        <strain evidence="2">B73</strain>
    </source>
</reference>
<name>C0HDY5_MAIZE</name>
<accession>C0HDY5</accession>
<proteinExistence type="evidence at transcript level"/>
<feature type="region of interest" description="Disordered" evidence="1">
    <location>
        <begin position="75"/>
        <end position="100"/>
    </location>
</feature>
<evidence type="ECO:0000313" key="2">
    <source>
        <dbReference type="EMBL" id="ACN25238.1"/>
    </source>
</evidence>
<protein>
    <submittedName>
        <fullName evidence="2">Uncharacterized protein</fullName>
    </submittedName>
</protein>
<dbReference type="EMBL" id="BT060541">
    <property type="protein sequence ID" value="ACN25238.1"/>
    <property type="molecule type" value="mRNA"/>
</dbReference>
<dbReference type="AlphaFoldDB" id="C0HDY5"/>
<sequence>MNKSRRGTITGPRPNGTMFLCGTIQTLLLRKKLASHWHPTPGRWVSGDAVASSIFSPFSVSRRASLSEELSCYLPGHSRASQPPPKGASYQMQSSAPVAPCGIPERQSCAFRSP</sequence>
<evidence type="ECO:0000256" key="1">
    <source>
        <dbReference type="SAM" id="MobiDB-lite"/>
    </source>
</evidence>